<feature type="transmembrane region" description="Helical" evidence="1">
    <location>
        <begin position="25"/>
        <end position="52"/>
    </location>
</feature>
<dbReference type="STRING" id="479431.Namu_3328"/>
<dbReference type="AlphaFoldDB" id="C8XDV4"/>
<dbReference type="KEGG" id="nml:Namu_3328"/>
<name>C8XDV4_NAKMY</name>
<dbReference type="Proteomes" id="UP000002218">
    <property type="component" value="Chromosome"/>
</dbReference>
<keyword evidence="1" id="KW-1133">Transmembrane helix</keyword>
<keyword evidence="3" id="KW-1185">Reference proteome</keyword>
<organism evidence="2 3">
    <name type="scientific">Nakamurella multipartita (strain ATCC 700099 / DSM 44233 / CIP 104796 / JCM 9543 / NBRC 105858 / Y-104)</name>
    <name type="common">Microsphaera multipartita</name>
    <dbReference type="NCBI Taxonomy" id="479431"/>
    <lineage>
        <taxon>Bacteria</taxon>
        <taxon>Bacillati</taxon>
        <taxon>Actinomycetota</taxon>
        <taxon>Actinomycetes</taxon>
        <taxon>Nakamurellales</taxon>
        <taxon>Nakamurellaceae</taxon>
        <taxon>Nakamurella</taxon>
    </lineage>
</organism>
<proteinExistence type="predicted"/>
<protein>
    <submittedName>
        <fullName evidence="2">Uncharacterized protein</fullName>
    </submittedName>
</protein>
<keyword evidence="1" id="KW-0472">Membrane</keyword>
<dbReference type="EMBL" id="CP001737">
    <property type="protein sequence ID" value="ACV79657.1"/>
    <property type="molecule type" value="Genomic_DNA"/>
</dbReference>
<dbReference type="HOGENOM" id="CLU_2317337_0_0_11"/>
<sequence>MTEEATDNKITARDPHGPASRFALVLFKISLIFFLLAGLCIVLGQAGALIAADATLARTIKTVLAPYAFGGASVAGILAFLLSYRQDVDALGAEHHEHD</sequence>
<reference evidence="3" key="1">
    <citation type="submission" date="2009-09" db="EMBL/GenBank/DDBJ databases">
        <title>The complete genome of Nakamurella multipartita DSM 44233.</title>
        <authorList>
            <consortium name="US DOE Joint Genome Institute (JGI-PGF)"/>
            <person name="Lucas S."/>
            <person name="Copeland A."/>
            <person name="Lapidus A."/>
            <person name="Glavina del Rio T."/>
            <person name="Dalin E."/>
            <person name="Tice H."/>
            <person name="Bruce D."/>
            <person name="Goodwin L."/>
            <person name="Pitluck S."/>
            <person name="Kyrpides N."/>
            <person name="Mavromatis K."/>
            <person name="Ivanova N."/>
            <person name="Ovchinnikova G."/>
            <person name="Sims D."/>
            <person name="Meincke L."/>
            <person name="Brettin T."/>
            <person name="Detter J.C."/>
            <person name="Han C."/>
            <person name="Larimer F."/>
            <person name="Land M."/>
            <person name="Hauser L."/>
            <person name="Markowitz V."/>
            <person name="Cheng J.-F."/>
            <person name="Hugenholtz P."/>
            <person name="Woyke T."/>
            <person name="Wu D."/>
            <person name="Klenk H.-P."/>
            <person name="Eisen J.A."/>
        </authorList>
    </citation>
    <scope>NUCLEOTIDE SEQUENCE [LARGE SCALE GENOMIC DNA]</scope>
    <source>
        <strain evidence="3">ATCC 700099 / DSM 44233 / CIP 104796 / JCM 9543 / NBRC 105858 / Y-104</strain>
    </source>
</reference>
<evidence type="ECO:0000313" key="3">
    <source>
        <dbReference type="Proteomes" id="UP000002218"/>
    </source>
</evidence>
<dbReference type="RefSeq" id="WP_015748523.1">
    <property type="nucleotide sequence ID" value="NC_013235.1"/>
</dbReference>
<gene>
    <name evidence="2" type="ordered locus">Namu_3328</name>
</gene>
<dbReference type="InParanoid" id="C8XDV4"/>
<accession>C8XDV4</accession>
<dbReference type="OrthoDB" id="5198545at2"/>
<evidence type="ECO:0000256" key="1">
    <source>
        <dbReference type="SAM" id="Phobius"/>
    </source>
</evidence>
<evidence type="ECO:0000313" key="2">
    <source>
        <dbReference type="EMBL" id="ACV79657.1"/>
    </source>
</evidence>
<feature type="transmembrane region" description="Helical" evidence="1">
    <location>
        <begin position="64"/>
        <end position="84"/>
    </location>
</feature>
<keyword evidence="1" id="KW-0812">Transmembrane</keyword>
<reference evidence="2 3" key="2">
    <citation type="journal article" date="2010" name="Stand. Genomic Sci.">
        <title>Complete genome sequence of Nakamurella multipartita type strain (Y-104).</title>
        <authorList>
            <person name="Tice H."/>
            <person name="Mayilraj S."/>
            <person name="Sims D."/>
            <person name="Lapidus A."/>
            <person name="Nolan M."/>
            <person name="Lucas S."/>
            <person name="Glavina Del Rio T."/>
            <person name="Copeland A."/>
            <person name="Cheng J.F."/>
            <person name="Meincke L."/>
            <person name="Bruce D."/>
            <person name="Goodwin L."/>
            <person name="Pitluck S."/>
            <person name="Ivanova N."/>
            <person name="Mavromatis K."/>
            <person name="Ovchinnikova G."/>
            <person name="Pati A."/>
            <person name="Chen A."/>
            <person name="Palaniappan K."/>
            <person name="Land M."/>
            <person name="Hauser L."/>
            <person name="Chang Y.J."/>
            <person name="Jeffries C.D."/>
            <person name="Detter J.C."/>
            <person name="Brettin T."/>
            <person name="Rohde M."/>
            <person name="Goker M."/>
            <person name="Bristow J."/>
            <person name="Eisen J.A."/>
            <person name="Markowitz V."/>
            <person name="Hugenholtz P."/>
            <person name="Kyrpides N.C."/>
            <person name="Klenk H.P."/>
            <person name="Chen F."/>
        </authorList>
    </citation>
    <scope>NUCLEOTIDE SEQUENCE [LARGE SCALE GENOMIC DNA]</scope>
    <source>
        <strain evidence="3">ATCC 700099 / DSM 44233 / CIP 104796 / JCM 9543 / NBRC 105858 / Y-104</strain>
    </source>
</reference>